<protein>
    <recommendedName>
        <fullName evidence="2">Short-chain dehydrogenase/reductase SDR</fullName>
    </recommendedName>
</protein>
<proteinExistence type="predicted"/>
<dbReference type="SUPFAM" id="SSF51735">
    <property type="entry name" value="NAD(P)-binding Rossmann-fold domains"/>
    <property type="match status" value="1"/>
</dbReference>
<organism evidence="1">
    <name type="scientific">marine metagenome</name>
    <dbReference type="NCBI Taxonomy" id="408172"/>
    <lineage>
        <taxon>unclassified sequences</taxon>
        <taxon>metagenomes</taxon>
        <taxon>ecological metagenomes</taxon>
    </lineage>
</organism>
<name>A0A381WE81_9ZZZZ</name>
<feature type="non-terminal residue" evidence="1">
    <location>
        <position position="25"/>
    </location>
</feature>
<dbReference type="EMBL" id="UINC01011513">
    <property type="protein sequence ID" value="SVA50774.1"/>
    <property type="molecule type" value="Genomic_DNA"/>
</dbReference>
<reference evidence="1" key="1">
    <citation type="submission" date="2018-05" db="EMBL/GenBank/DDBJ databases">
        <authorList>
            <person name="Lanie J.A."/>
            <person name="Ng W.-L."/>
            <person name="Kazmierczak K.M."/>
            <person name="Andrzejewski T.M."/>
            <person name="Davidsen T.M."/>
            <person name="Wayne K.J."/>
            <person name="Tettelin H."/>
            <person name="Glass J.I."/>
            <person name="Rusch D."/>
            <person name="Podicherti R."/>
            <person name="Tsui H.-C.T."/>
            <person name="Winkler M.E."/>
        </authorList>
    </citation>
    <scope>NUCLEOTIDE SEQUENCE</scope>
</reference>
<evidence type="ECO:0000313" key="1">
    <source>
        <dbReference type="EMBL" id="SVA50774.1"/>
    </source>
</evidence>
<evidence type="ECO:0008006" key="2">
    <source>
        <dbReference type="Google" id="ProtNLM"/>
    </source>
</evidence>
<dbReference type="Gene3D" id="3.40.50.720">
    <property type="entry name" value="NAD(P)-binding Rossmann-like Domain"/>
    <property type="match status" value="1"/>
</dbReference>
<accession>A0A381WE81</accession>
<sequence length="25" mass="2638">MRLLDGKKVLITGARKGIGRGIAIT</sequence>
<dbReference type="AlphaFoldDB" id="A0A381WE81"/>
<gene>
    <name evidence="1" type="ORF">METZ01_LOCUS103628</name>
</gene>
<dbReference type="InterPro" id="IPR036291">
    <property type="entry name" value="NAD(P)-bd_dom_sf"/>
</dbReference>